<dbReference type="PIRSF" id="PIRSF001866">
    <property type="entry name" value="Mating_factor_alpha"/>
    <property type="match status" value="1"/>
</dbReference>
<keyword evidence="5" id="KW-1185">Reference proteome</keyword>
<evidence type="ECO:0000313" key="4">
    <source>
        <dbReference type="EMBL" id="KAL3229638.1"/>
    </source>
</evidence>
<dbReference type="InterPro" id="IPR008675">
    <property type="entry name" value="Mating_factor_alpha_N"/>
</dbReference>
<reference evidence="4 5" key="1">
    <citation type="submission" date="2024-05" db="EMBL/GenBank/DDBJ databases">
        <title>Long read based assembly of the Candida bracarensis genome reveals expanded adhesin content.</title>
        <authorList>
            <person name="Marcet-Houben M."/>
            <person name="Ksiezopolska E."/>
            <person name="Gabaldon T."/>
        </authorList>
    </citation>
    <scope>NUCLEOTIDE SEQUENCE [LARGE SCALE GENOMIC DNA]</scope>
    <source>
        <strain evidence="4 5">CBM6</strain>
    </source>
</reference>
<evidence type="ECO:0000256" key="2">
    <source>
        <dbReference type="SAM" id="SignalP"/>
    </source>
</evidence>
<dbReference type="InterPro" id="IPR016326">
    <property type="entry name" value="Mating_factor_a"/>
</dbReference>
<organism evidence="4 5">
    <name type="scientific">Nakaseomyces bracarensis</name>
    <dbReference type="NCBI Taxonomy" id="273131"/>
    <lineage>
        <taxon>Eukaryota</taxon>
        <taxon>Fungi</taxon>
        <taxon>Dikarya</taxon>
        <taxon>Ascomycota</taxon>
        <taxon>Saccharomycotina</taxon>
        <taxon>Saccharomycetes</taxon>
        <taxon>Saccharomycetales</taxon>
        <taxon>Saccharomycetaceae</taxon>
        <taxon>Nakaseomyces</taxon>
    </lineage>
</organism>
<gene>
    <name evidence="4" type="ORF">RNJ44_01774</name>
</gene>
<name>A0ABR4NNS9_9SACH</name>
<accession>A0ABR4NNS9</accession>
<keyword evidence="2" id="KW-0732">Signal</keyword>
<dbReference type="Pfam" id="PF04648">
    <property type="entry name" value="MF_alpha"/>
    <property type="match status" value="4"/>
</dbReference>
<keyword evidence="1" id="KW-0588">Pheromone</keyword>
<sequence>MKFTKVLIAAASILAATNGIPVNEIEEDAAAQVPSEAIIGYIDFGGADDIAILPFQNSTDSGLLFVNTTIYNQATVAAGGKPLKKRDAEAEAWHWLRFRPGQPLYKREAEAEAAAEAWHWLRFRPGQPLYKREAEAEAEAWHWLRFRPGQPLYKREADAEAWHWLRFRPGQPLY</sequence>
<evidence type="ECO:0000313" key="5">
    <source>
        <dbReference type="Proteomes" id="UP001623330"/>
    </source>
</evidence>
<evidence type="ECO:0000256" key="1">
    <source>
        <dbReference type="PIRNR" id="PIRNR001866"/>
    </source>
</evidence>
<dbReference type="Pfam" id="PF05436">
    <property type="entry name" value="MF_alpha_N"/>
    <property type="match status" value="1"/>
</dbReference>
<evidence type="ECO:0000259" key="3">
    <source>
        <dbReference type="Pfam" id="PF05436"/>
    </source>
</evidence>
<dbReference type="Proteomes" id="UP001623330">
    <property type="component" value="Unassembled WGS sequence"/>
</dbReference>
<feature type="domain" description="Mating factor alpha precursor N-terminal" evidence="3">
    <location>
        <begin position="1"/>
        <end position="87"/>
    </location>
</feature>
<feature type="chain" id="PRO_5046152045" description="Mating factor alpha" evidence="2">
    <location>
        <begin position="20"/>
        <end position="174"/>
    </location>
</feature>
<dbReference type="InterPro" id="IPR006742">
    <property type="entry name" value="Mating_factor_alpha_C"/>
</dbReference>
<dbReference type="EMBL" id="JBEVYD010000011">
    <property type="protein sequence ID" value="KAL3229638.1"/>
    <property type="molecule type" value="Genomic_DNA"/>
</dbReference>
<comment type="caution">
    <text evidence="4">The sequence shown here is derived from an EMBL/GenBank/DDBJ whole genome shotgun (WGS) entry which is preliminary data.</text>
</comment>
<protein>
    <recommendedName>
        <fullName evidence="1">Mating factor alpha</fullName>
    </recommendedName>
</protein>
<proteinExistence type="predicted"/>
<feature type="signal peptide" evidence="2">
    <location>
        <begin position="1"/>
        <end position="19"/>
    </location>
</feature>